<dbReference type="EMBL" id="CZQE01000021">
    <property type="protein sequence ID" value="CUS43246.1"/>
    <property type="molecule type" value="Genomic_DNA"/>
</dbReference>
<gene>
    <name evidence="2" type="ORF">MGWOODY_Smn3600</name>
</gene>
<evidence type="ECO:0000313" key="2">
    <source>
        <dbReference type="EMBL" id="CUS43246.1"/>
    </source>
</evidence>
<accession>A0A161K4Z9</accession>
<evidence type="ECO:0000259" key="1">
    <source>
        <dbReference type="Pfam" id="PF14534"/>
    </source>
</evidence>
<feature type="domain" description="DUF4440" evidence="1">
    <location>
        <begin position="45"/>
        <end position="160"/>
    </location>
</feature>
<dbReference type="SUPFAM" id="SSF54427">
    <property type="entry name" value="NTF2-like"/>
    <property type="match status" value="1"/>
</dbReference>
<protein>
    <recommendedName>
        <fullName evidence="1">DUF4440 domain-containing protein</fullName>
    </recommendedName>
</protein>
<dbReference type="Pfam" id="PF14534">
    <property type="entry name" value="DUF4440"/>
    <property type="match status" value="1"/>
</dbReference>
<dbReference type="AlphaFoldDB" id="A0A161K4Z9"/>
<reference evidence="2" key="1">
    <citation type="submission" date="2015-10" db="EMBL/GenBank/DDBJ databases">
        <authorList>
            <person name="Gilbert D.G."/>
        </authorList>
    </citation>
    <scope>NUCLEOTIDE SEQUENCE</scope>
</reference>
<organism evidence="2">
    <name type="scientific">hydrothermal vent metagenome</name>
    <dbReference type="NCBI Taxonomy" id="652676"/>
    <lineage>
        <taxon>unclassified sequences</taxon>
        <taxon>metagenomes</taxon>
        <taxon>ecological metagenomes</taxon>
    </lineage>
</organism>
<name>A0A161K4Z9_9ZZZZ</name>
<sequence>MQLTDSKEAHILLLALAAAIATPAAVTVPATGPALTAEIRTRDTEFFELFFTGCDPARLATMLAPDFEMYHDRDGLVAKSAVPFIAQYGKSCAGRTLPDTWHSRRALVPGSLHVEAIPGYGAIEEGDHDFYEWKGNGPEHKAGSAHFVQLWVKGADGWRLSRVFSYAHRAARPSGEKGG</sequence>
<dbReference type="Gene3D" id="3.10.450.50">
    <property type="match status" value="1"/>
</dbReference>
<dbReference type="InterPro" id="IPR027843">
    <property type="entry name" value="DUF4440"/>
</dbReference>
<proteinExistence type="predicted"/>
<dbReference type="InterPro" id="IPR032710">
    <property type="entry name" value="NTF2-like_dom_sf"/>
</dbReference>